<dbReference type="GO" id="GO:0005737">
    <property type="term" value="C:cytoplasm"/>
    <property type="evidence" value="ECO:0007669"/>
    <property type="project" value="TreeGrafter"/>
</dbReference>
<evidence type="ECO:0000256" key="1">
    <source>
        <dbReference type="ARBA" id="ARBA00004141"/>
    </source>
</evidence>
<keyword evidence="3 6" id="KW-0812">Transmembrane</keyword>
<keyword evidence="5 6" id="KW-0472">Membrane</keyword>
<evidence type="ECO:0000256" key="6">
    <source>
        <dbReference type="RuleBase" id="RU363053"/>
    </source>
</evidence>
<dbReference type="GO" id="GO:0016020">
    <property type="term" value="C:membrane"/>
    <property type="evidence" value="ECO:0007669"/>
    <property type="project" value="UniProtKB-SubCell"/>
</dbReference>
<evidence type="ECO:0000256" key="5">
    <source>
        <dbReference type="ARBA" id="ARBA00023136"/>
    </source>
</evidence>
<dbReference type="Proteomes" id="UP000708148">
    <property type="component" value="Unassembled WGS sequence"/>
</dbReference>
<proteinExistence type="inferred from homology"/>
<gene>
    <name evidence="7" type="ORF">OSTQU699_LOCUS272</name>
</gene>
<accession>A0A8S1IL16</accession>
<dbReference type="PANTHER" id="PTHR11266:SF91">
    <property type="entry name" value="EXPRESSED PROTEIN"/>
    <property type="match status" value="1"/>
</dbReference>
<keyword evidence="8" id="KW-1185">Reference proteome</keyword>
<evidence type="ECO:0000256" key="4">
    <source>
        <dbReference type="ARBA" id="ARBA00022989"/>
    </source>
</evidence>
<dbReference type="InterPro" id="IPR007248">
    <property type="entry name" value="Mpv17_PMP22"/>
</dbReference>
<dbReference type="EMBL" id="CAJHUC010000280">
    <property type="protein sequence ID" value="CAD7694912.1"/>
    <property type="molecule type" value="Genomic_DNA"/>
</dbReference>
<comment type="subcellular location">
    <subcellularLocation>
        <location evidence="1">Membrane</location>
        <topology evidence="1">Multi-pass membrane protein</topology>
    </subcellularLocation>
</comment>
<organism evidence="7 8">
    <name type="scientific">Ostreobium quekettii</name>
    <dbReference type="NCBI Taxonomy" id="121088"/>
    <lineage>
        <taxon>Eukaryota</taxon>
        <taxon>Viridiplantae</taxon>
        <taxon>Chlorophyta</taxon>
        <taxon>core chlorophytes</taxon>
        <taxon>Ulvophyceae</taxon>
        <taxon>TCBD clade</taxon>
        <taxon>Bryopsidales</taxon>
        <taxon>Ostreobineae</taxon>
        <taxon>Ostreobiaceae</taxon>
        <taxon>Ostreobium</taxon>
    </lineage>
</organism>
<sequence>MKVDPARTLRMGGFGLLLYGPMQHYWYTLLGHRFPLRTASHFLTKVLLNSFVLGPSVGSVAFAWTLGIQGKPHLIAGKIEADLLETLLTGWKFWIPVSISNFCWIPVDKQVLYMSACSLVWSAYLSYACNKEAPQAR</sequence>
<dbReference type="Pfam" id="PF04117">
    <property type="entry name" value="Mpv17_PMP22"/>
    <property type="match status" value="1"/>
</dbReference>
<evidence type="ECO:0000256" key="2">
    <source>
        <dbReference type="ARBA" id="ARBA00006824"/>
    </source>
</evidence>
<name>A0A8S1IL16_9CHLO</name>
<evidence type="ECO:0000313" key="7">
    <source>
        <dbReference type="EMBL" id="CAD7694912.1"/>
    </source>
</evidence>
<dbReference type="OrthoDB" id="430207at2759"/>
<comment type="caution">
    <text evidence="7">The sequence shown here is derived from an EMBL/GenBank/DDBJ whole genome shotgun (WGS) entry which is preliminary data.</text>
</comment>
<dbReference type="PANTHER" id="PTHR11266">
    <property type="entry name" value="PEROXISOMAL MEMBRANE PROTEIN 2, PXMP2 MPV17"/>
    <property type="match status" value="1"/>
</dbReference>
<comment type="caution">
    <text evidence="6">Lacks conserved residue(s) required for the propagation of feature annotation.</text>
</comment>
<dbReference type="AlphaFoldDB" id="A0A8S1IL16"/>
<comment type="similarity">
    <text evidence="2 6">Belongs to the peroxisomal membrane protein PXMP2/4 family.</text>
</comment>
<evidence type="ECO:0000313" key="8">
    <source>
        <dbReference type="Proteomes" id="UP000708148"/>
    </source>
</evidence>
<protein>
    <submittedName>
        <fullName evidence="7">Uncharacterized protein</fullName>
    </submittedName>
</protein>
<evidence type="ECO:0000256" key="3">
    <source>
        <dbReference type="ARBA" id="ARBA00022692"/>
    </source>
</evidence>
<feature type="transmembrane region" description="Helical" evidence="6">
    <location>
        <begin position="47"/>
        <end position="68"/>
    </location>
</feature>
<keyword evidence="4 6" id="KW-1133">Transmembrane helix</keyword>
<reference evidence="7" key="1">
    <citation type="submission" date="2020-12" db="EMBL/GenBank/DDBJ databases">
        <authorList>
            <person name="Iha C."/>
        </authorList>
    </citation>
    <scope>NUCLEOTIDE SEQUENCE</scope>
</reference>